<proteinExistence type="predicted"/>
<dbReference type="AlphaFoldDB" id="A0A9P7VUZ7"/>
<evidence type="ECO:0000313" key="2">
    <source>
        <dbReference type="EMBL" id="KAG7447853.1"/>
    </source>
</evidence>
<dbReference type="RefSeq" id="XP_043041353.1">
    <property type="nucleotide sequence ID" value="XM_043178623.1"/>
</dbReference>
<protein>
    <recommendedName>
        <fullName evidence="1">DUF6699 domain-containing protein</fullName>
    </recommendedName>
</protein>
<dbReference type="GeneID" id="66100915"/>
<organism evidence="2 3">
    <name type="scientific">Guyanagaster necrorhizus</name>
    <dbReference type="NCBI Taxonomy" id="856835"/>
    <lineage>
        <taxon>Eukaryota</taxon>
        <taxon>Fungi</taxon>
        <taxon>Dikarya</taxon>
        <taxon>Basidiomycota</taxon>
        <taxon>Agaricomycotina</taxon>
        <taxon>Agaricomycetes</taxon>
        <taxon>Agaricomycetidae</taxon>
        <taxon>Agaricales</taxon>
        <taxon>Marasmiineae</taxon>
        <taxon>Physalacriaceae</taxon>
        <taxon>Guyanagaster</taxon>
    </lineage>
</organism>
<evidence type="ECO:0000259" key="1">
    <source>
        <dbReference type="Pfam" id="PF20415"/>
    </source>
</evidence>
<name>A0A9P7VUZ7_9AGAR</name>
<evidence type="ECO:0000313" key="3">
    <source>
        <dbReference type="Proteomes" id="UP000812287"/>
    </source>
</evidence>
<dbReference type="Proteomes" id="UP000812287">
    <property type="component" value="Unassembled WGS sequence"/>
</dbReference>
<feature type="domain" description="DUF6699" evidence="1">
    <location>
        <begin position="76"/>
        <end position="119"/>
    </location>
</feature>
<accession>A0A9P7VUZ7</accession>
<gene>
    <name evidence="2" type="ORF">BT62DRAFT_1061697</name>
</gene>
<keyword evidence="3" id="KW-1185">Reference proteome</keyword>
<dbReference type="Pfam" id="PF20415">
    <property type="entry name" value="DUF6699"/>
    <property type="match status" value="1"/>
</dbReference>
<dbReference type="EMBL" id="MU250531">
    <property type="protein sequence ID" value="KAG7447853.1"/>
    <property type="molecule type" value="Genomic_DNA"/>
</dbReference>
<dbReference type="InterPro" id="IPR046522">
    <property type="entry name" value="DUF6699"/>
</dbReference>
<comment type="caution">
    <text evidence="2">The sequence shown here is derived from an EMBL/GenBank/DDBJ whole genome shotgun (WGS) entry which is preliminary data.</text>
</comment>
<dbReference type="OrthoDB" id="3265169at2759"/>
<reference evidence="2" key="1">
    <citation type="submission" date="2020-11" db="EMBL/GenBank/DDBJ databases">
        <title>Adaptations for nitrogen fixation in a non-lichenized fungal sporocarp promotes dispersal by wood-feeding termites.</title>
        <authorList>
            <consortium name="DOE Joint Genome Institute"/>
            <person name="Koch R.A."/>
            <person name="Yoon G."/>
            <person name="Arayal U."/>
            <person name="Lail K."/>
            <person name="Amirebrahimi M."/>
            <person name="Labutti K."/>
            <person name="Lipzen A."/>
            <person name="Riley R."/>
            <person name="Barry K."/>
            <person name="Henrissat B."/>
            <person name="Grigoriev I.V."/>
            <person name="Herr J.R."/>
            <person name="Aime M.C."/>
        </authorList>
    </citation>
    <scope>NUCLEOTIDE SEQUENCE</scope>
    <source>
        <strain evidence="2">MCA 3950</strain>
    </source>
</reference>
<sequence>MKNDACPMRRRGSDDNAAGYGVTRTIFATNNSILYPIKESDILTVVHPLLRLSRGKMMLKLDFAHSLTSVGILSYEPASSVLAIIHQKLPWPIVIQTSGDREWVTVTDVVETLWYALHIGDILQMSTSSLFLESQDDAPFDSCRSCVYATVGIYFLEQELETHIQRQWTLLEELTSLWPSLSASAKRATTIDVEISVTMTLNPREKVGLGLYAQ</sequence>